<proteinExistence type="inferred from homology"/>
<name>A0A2U8FDR6_9HELI</name>
<dbReference type="AlphaFoldDB" id="A0A2U8FDR6"/>
<dbReference type="OrthoDB" id="5348717at2"/>
<keyword evidence="4" id="KW-0812">Transmembrane</keyword>
<dbReference type="Gene3D" id="6.10.340.10">
    <property type="match status" value="1"/>
</dbReference>
<dbReference type="PROSITE" id="PS50885">
    <property type="entry name" value="HAMP"/>
    <property type="match status" value="1"/>
</dbReference>
<keyword evidence="4" id="KW-1133">Transmembrane helix</keyword>
<dbReference type="Gene3D" id="3.30.450.20">
    <property type="entry name" value="PAS domain"/>
    <property type="match status" value="1"/>
</dbReference>
<evidence type="ECO:0000313" key="7">
    <source>
        <dbReference type="EMBL" id="AWI33977.1"/>
    </source>
</evidence>
<reference evidence="7 8" key="1">
    <citation type="submission" date="2017-06" db="EMBL/GenBank/DDBJ databases">
        <title>Complete genome of Helicobacter apodemus.</title>
        <authorList>
            <person name="Cho S."/>
        </authorList>
    </citation>
    <scope>NUCLEOTIDE SEQUENCE [LARGE SCALE GENOMIC DNA]</scope>
    <source>
        <strain evidence="8">SNUVETPUB-15-01</strain>
    </source>
</reference>
<dbReference type="PANTHER" id="PTHR32089">
    <property type="entry name" value="METHYL-ACCEPTING CHEMOTAXIS PROTEIN MCPB"/>
    <property type="match status" value="1"/>
</dbReference>
<dbReference type="GO" id="GO:0016020">
    <property type="term" value="C:membrane"/>
    <property type="evidence" value="ECO:0007669"/>
    <property type="project" value="InterPro"/>
</dbReference>
<evidence type="ECO:0000256" key="2">
    <source>
        <dbReference type="ARBA" id="ARBA00029447"/>
    </source>
</evidence>
<dbReference type="SMART" id="SM00283">
    <property type="entry name" value="MA"/>
    <property type="match status" value="1"/>
</dbReference>
<dbReference type="Proteomes" id="UP000244890">
    <property type="component" value="Chromosome"/>
</dbReference>
<dbReference type="EMBL" id="CP021886">
    <property type="protein sequence ID" value="AWI33977.1"/>
    <property type="molecule type" value="Genomic_DNA"/>
</dbReference>
<dbReference type="KEGG" id="had:CDV25_03745"/>
<feature type="domain" description="Methyl-accepting transducer" evidence="5">
    <location>
        <begin position="497"/>
        <end position="687"/>
    </location>
</feature>
<evidence type="ECO:0000259" key="5">
    <source>
        <dbReference type="PROSITE" id="PS50111"/>
    </source>
</evidence>
<dbReference type="PROSITE" id="PS50111">
    <property type="entry name" value="CHEMOTAXIS_TRANSDUC_2"/>
    <property type="match status" value="1"/>
</dbReference>
<feature type="transmembrane region" description="Helical" evidence="4">
    <location>
        <begin position="12"/>
        <end position="33"/>
    </location>
</feature>
<sequence length="697" mass="76933">MFKNLKIGTKVTIIVSLVFILCLGSLSIIISIVTCNIQSKSSEDLLEMVSQDAAKSSLIVFNEVYTALANSHGRIQMLIQNSSNNKLQSLTESVVNVLDNNNWGTYSYIYIKDANFIGDTIPSAYKLNNGGFMLIAKDNDVQNPGGIVMIAPDEVITDFRSVQQTLKTGKISMGNPSIQSVGGESPHLGIAINFPLKDRQNITQGVVGIFINLENLSKELNNNEYSFFNDDYRILVSEDLTIASHPNKDFLVKNFSNAINSKNDNTLIDAIKNRQNGVFSFIDYKGQKNLVAVTNFEIGYRTGIFWNTLALAPIDSIYANVYKLNYIILGCSIVILLILILVLFFYIHRNITIRITNISNHLFKFFRALQHKGEYPSNLKPRSNDEFGQMAVAINENIQKTQKGLEQDTKAVEQSVATAKEIEAGNLTARITETPHNPQLVELKNVLNQMLETLQSKVGSNMNEINRVFESYKSLDFTTEIPNARGSVEVTTNTLGQEIKAMLQTSATSAKSLGEQSNALQEAMKRLTEGSHTQANSLEESATAIEEISSSMQNVSDKTGEVTRQAEDIKNIVSVIKDIADQTNLLALNAAIEAARAGEHGRGFAVVADEVRKLAERTGKSLNEIEANVNVLVQGINDMSESIKEQTEGISQINEAINQLEGVTQNNVEIVNDTNSVTQNVNAIAQEILEDVNKKKF</sequence>
<protein>
    <submittedName>
        <fullName evidence="7">Chemotaxis protein</fullName>
    </submittedName>
</protein>
<evidence type="ECO:0000256" key="3">
    <source>
        <dbReference type="PROSITE-ProRule" id="PRU00284"/>
    </source>
</evidence>
<evidence type="ECO:0000259" key="6">
    <source>
        <dbReference type="PROSITE" id="PS50885"/>
    </source>
</evidence>
<dbReference type="Pfam" id="PF00672">
    <property type="entry name" value="HAMP"/>
    <property type="match status" value="2"/>
</dbReference>
<organism evidence="7 8">
    <name type="scientific">Helicobacter apodemus</name>
    <dbReference type="NCBI Taxonomy" id="135569"/>
    <lineage>
        <taxon>Bacteria</taxon>
        <taxon>Pseudomonadati</taxon>
        <taxon>Campylobacterota</taxon>
        <taxon>Epsilonproteobacteria</taxon>
        <taxon>Campylobacterales</taxon>
        <taxon>Helicobacteraceae</taxon>
        <taxon>Helicobacter</taxon>
    </lineage>
</organism>
<evidence type="ECO:0000256" key="1">
    <source>
        <dbReference type="ARBA" id="ARBA00023224"/>
    </source>
</evidence>
<dbReference type="Pfam" id="PF00015">
    <property type="entry name" value="MCPsignal"/>
    <property type="match status" value="1"/>
</dbReference>
<dbReference type="InterPro" id="IPR004089">
    <property type="entry name" value="MCPsignal_dom"/>
</dbReference>
<dbReference type="GO" id="GO:0007165">
    <property type="term" value="P:signal transduction"/>
    <property type="evidence" value="ECO:0007669"/>
    <property type="project" value="UniProtKB-KW"/>
</dbReference>
<keyword evidence="4" id="KW-0472">Membrane</keyword>
<gene>
    <name evidence="7" type="ORF">CDV25_03745</name>
</gene>
<comment type="similarity">
    <text evidence="2">Belongs to the methyl-accepting chemotaxis (MCP) protein family.</text>
</comment>
<dbReference type="InterPro" id="IPR003660">
    <property type="entry name" value="HAMP_dom"/>
</dbReference>
<evidence type="ECO:0000256" key="4">
    <source>
        <dbReference type="SAM" id="Phobius"/>
    </source>
</evidence>
<dbReference type="PANTHER" id="PTHR32089:SF112">
    <property type="entry name" value="LYSOZYME-LIKE PROTEIN-RELATED"/>
    <property type="match status" value="1"/>
</dbReference>
<feature type="transmembrane region" description="Helical" evidence="4">
    <location>
        <begin position="326"/>
        <end position="347"/>
    </location>
</feature>
<feature type="domain" description="HAMP" evidence="6">
    <location>
        <begin position="409"/>
        <end position="459"/>
    </location>
</feature>
<dbReference type="SUPFAM" id="SSF58104">
    <property type="entry name" value="Methyl-accepting chemotaxis protein (MCP) signaling domain"/>
    <property type="match status" value="1"/>
</dbReference>
<keyword evidence="1 3" id="KW-0807">Transducer</keyword>
<dbReference type="Gene3D" id="1.10.287.950">
    <property type="entry name" value="Methyl-accepting chemotaxis protein"/>
    <property type="match status" value="1"/>
</dbReference>
<evidence type="ECO:0000313" key="8">
    <source>
        <dbReference type="Proteomes" id="UP000244890"/>
    </source>
</evidence>
<accession>A0A2U8FDR6</accession>